<keyword evidence="3" id="KW-0804">Transcription</keyword>
<dbReference type="PROSITE" id="PS50949">
    <property type="entry name" value="HTH_GNTR"/>
    <property type="match status" value="2"/>
</dbReference>
<dbReference type="GO" id="GO:0003677">
    <property type="term" value="F:DNA binding"/>
    <property type="evidence" value="ECO:0007669"/>
    <property type="project" value="UniProtKB-KW"/>
</dbReference>
<gene>
    <name evidence="5" type="ORF">IQ22_04391</name>
</gene>
<dbReference type="AlphaFoldDB" id="A0A562PRM5"/>
<dbReference type="InterPro" id="IPR008920">
    <property type="entry name" value="TF_FadR/GntR_C"/>
</dbReference>
<dbReference type="PANTHER" id="PTHR43537">
    <property type="entry name" value="TRANSCRIPTIONAL REGULATOR, GNTR FAMILY"/>
    <property type="match status" value="1"/>
</dbReference>
<evidence type="ECO:0000259" key="4">
    <source>
        <dbReference type="PROSITE" id="PS50949"/>
    </source>
</evidence>
<organism evidence="5 6">
    <name type="scientific">Pseudomonas duriflava</name>
    <dbReference type="NCBI Taxonomy" id="459528"/>
    <lineage>
        <taxon>Bacteria</taxon>
        <taxon>Pseudomonadati</taxon>
        <taxon>Pseudomonadota</taxon>
        <taxon>Gammaproteobacteria</taxon>
        <taxon>Pseudomonadales</taxon>
        <taxon>Pseudomonadaceae</taxon>
        <taxon>Pseudomonas</taxon>
    </lineage>
</organism>
<dbReference type="RefSeq" id="WP_145145806.1">
    <property type="nucleotide sequence ID" value="NZ_VLKY01000026.1"/>
</dbReference>
<sequence length="337" mass="38371">MSVEENQISEDARTAARYGMIRNALREAILDGRLRPGLVLVEAPLSQLFGTSRVPVRQALTLLYEEGLICRFSGRGYLVNPQAIELIPLRLPLTRQVLGLESTEELIDTRPLAERVFDEIAATVSDVVLFGHYRLDEQQAADYLGISRNVVREALMRLRDRGLVEKEPYAQWLAGPLTAQAIVEDYELRALLEPEALRQNASAIPRDTLAIMHQRIIQAQNEHGPALRQLIERVEYDLHVDCLIGLRNQKMAVLIQQSQSALNVSRIFRQTLYVEADDTMLLEHRLIIEALLQDRVDSAALNLRNHLLRARERTLQRLKVLSVLPEPDLPPYMERLS</sequence>
<dbReference type="EMBL" id="VLKY01000026">
    <property type="protein sequence ID" value="TWI47059.1"/>
    <property type="molecule type" value="Genomic_DNA"/>
</dbReference>
<evidence type="ECO:0000313" key="6">
    <source>
        <dbReference type="Proteomes" id="UP000316905"/>
    </source>
</evidence>
<dbReference type="SUPFAM" id="SSF48008">
    <property type="entry name" value="GntR ligand-binding domain-like"/>
    <property type="match status" value="1"/>
</dbReference>
<evidence type="ECO:0000256" key="3">
    <source>
        <dbReference type="ARBA" id="ARBA00023163"/>
    </source>
</evidence>
<protein>
    <submittedName>
        <fullName evidence="5">DNA-binding GntR family transcriptional regulator</fullName>
    </submittedName>
</protein>
<keyword evidence="6" id="KW-1185">Reference proteome</keyword>
<dbReference type="InterPro" id="IPR036388">
    <property type="entry name" value="WH-like_DNA-bd_sf"/>
</dbReference>
<feature type="domain" description="HTH gntR-type" evidence="4">
    <location>
        <begin position="15"/>
        <end position="82"/>
    </location>
</feature>
<dbReference type="Gene3D" id="1.20.120.530">
    <property type="entry name" value="GntR ligand-binding domain-like"/>
    <property type="match status" value="1"/>
</dbReference>
<comment type="caution">
    <text evidence="5">The sequence shown here is derived from an EMBL/GenBank/DDBJ whole genome shotgun (WGS) entry which is preliminary data.</text>
</comment>
<evidence type="ECO:0000313" key="5">
    <source>
        <dbReference type="EMBL" id="TWI47059.1"/>
    </source>
</evidence>
<dbReference type="OrthoDB" id="8066003at2"/>
<dbReference type="InterPro" id="IPR036390">
    <property type="entry name" value="WH_DNA-bd_sf"/>
</dbReference>
<proteinExistence type="predicted"/>
<dbReference type="Pfam" id="PF00392">
    <property type="entry name" value="GntR"/>
    <property type="match status" value="2"/>
</dbReference>
<keyword evidence="2 5" id="KW-0238">DNA-binding</keyword>
<dbReference type="Proteomes" id="UP000316905">
    <property type="component" value="Unassembled WGS sequence"/>
</dbReference>
<evidence type="ECO:0000256" key="1">
    <source>
        <dbReference type="ARBA" id="ARBA00023015"/>
    </source>
</evidence>
<dbReference type="Gene3D" id="1.10.10.10">
    <property type="entry name" value="Winged helix-like DNA-binding domain superfamily/Winged helix DNA-binding domain"/>
    <property type="match status" value="2"/>
</dbReference>
<dbReference type="PANTHER" id="PTHR43537:SF5">
    <property type="entry name" value="UXU OPERON TRANSCRIPTIONAL REGULATOR"/>
    <property type="match status" value="1"/>
</dbReference>
<dbReference type="GO" id="GO:0003700">
    <property type="term" value="F:DNA-binding transcription factor activity"/>
    <property type="evidence" value="ECO:0007669"/>
    <property type="project" value="InterPro"/>
</dbReference>
<evidence type="ECO:0000256" key="2">
    <source>
        <dbReference type="ARBA" id="ARBA00023125"/>
    </source>
</evidence>
<dbReference type="CDD" id="cd07377">
    <property type="entry name" value="WHTH_GntR"/>
    <property type="match status" value="1"/>
</dbReference>
<feature type="domain" description="HTH gntR-type" evidence="4">
    <location>
        <begin position="110"/>
        <end position="181"/>
    </location>
</feature>
<dbReference type="SUPFAM" id="SSF46785">
    <property type="entry name" value="Winged helix' DNA-binding domain"/>
    <property type="match status" value="2"/>
</dbReference>
<reference evidence="5 6" key="1">
    <citation type="journal article" date="2015" name="Stand. Genomic Sci.">
        <title>Genomic Encyclopedia of Bacterial and Archaeal Type Strains, Phase III: the genomes of soil and plant-associated and newly described type strains.</title>
        <authorList>
            <person name="Whitman W.B."/>
            <person name="Woyke T."/>
            <person name="Klenk H.P."/>
            <person name="Zhou Y."/>
            <person name="Lilburn T.G."/>
            <person name="Beck B.J."/>
            <person name="De Vos P."/>
            <person name="Vandamme P."/>
            <person name="Eisen J.A."/>
            <person name="Garrity G."/>
            <person name="Hugenholtz P."/>
            <person name="Kyrpides N.C."/>
        </authorList>
    </citation>
    <scope>NUCLEOTIDE SEQUENCE [LARGE SCALE GENOMIC DNA]</scope>
    <source>
        <strain evidence="5 6">CGMCC 1.6858</strain>
    </source>
</reference>
<dbReference type="InterPro" id="IPR000524">
    <property type="entry name" value="Tscrpt_reg_HTH_GntR"/>
</dbReference>
<name>A0A562PRM5_9PSED</name>
<dbReference type="SMART" id="SM00345">
    <property type="entry name" value="HTH_GNTR"/>
    <property type="match status" value="2"/>
</dbReference>
<accession>A0A562PRM5</accession>
<keyword evidence="1" id="KW-0805">Transcription regulation</keyword>